<feature type="transmembrane region" description="Helical" evidence="8">
    <location>
        <begin position="38"/>
        <end position="59"/>
    </location>
</feature>
<keyword evidence="10" id="KW-1185">Reference proteome</keyword>
<dbReference type="InterPro" id="IPR038770">
    <property type="entry name" value="Na+/solute_symporter_sf"/>
</dbReference>
<evidence type="ECO:0000313" key="9">
    <source>
        <dbReference type="EMBL" id="MCG5029872.1"/>
    </source>
</evidence>
<evidence type="ECO:0000313" key="10">
    <source>
        <dbReference type="Proteomes" id="UP001297600"/>
    </source>
</evidence>
<dbReference type="Gene3D" id="1.20.1530.20">
    <property type="match status" value="1"/>
</dbReference>
<comment type="similarity">
    <text evidence="2">Belongs to the auxin efflux carrier (TC 2.A.69) family.</text>
</comment>
<evidence type="ECO:0000256" key="4">
    <source>
        <dbReference type="ARBA" id="ARBA00022475"/>
    </source>
</evidence>
<feature type="transmembrane region" description="Helical" evidence="8">
    <location>
        <begin position="98"/>
        <end position="121"/>
    </location>
</feature>
<name>A0ABS9MNC3_9BURK</name>
<dbReference type="RefSeq" id="WP_237977529.1">
    <property type="nucleotide sequence ID" value="NZ_JAKNCT010000001.1"/>
</dbReference>
<keyword evidence="3" id="KW-0813">Transport</keyword>
<evidence type="ECO:0000256" key="8">
    <source>
        <dbReference type="SAM" id="Phobius"/>
    </source>
</evidence>
<dbReference type="PANTHER" id="PTHR36838">
    <property type="entry name" value="AUXIN EFFLUX CARRIER FAMILY PROTEIN"/>
    <property type="match status" value="1"/>
</dbReference>
<dbReference type="EMBL" id="JAKNCT010000001">
    <property type="protein sequence ID" value="MCG5029872.1"/>
    <property type="molecule type" value="Genomic_DNA"/>
</dbReference>
<comment type="subcellular location">
    <subcellularLocation>
        <location evidence="1">Cell membrane</location>
        <topology evidence="1">Multi-pass membrane protein</topology>
    </subcellularLocation>
</comment>
<dbReference type="PANTHER" id="PTHR36838:SF3">
    <property type="entry name" value="TRANSPORTER AUXIN EFFLUX CARRIER EC FAMILY"/>
    <property type="match status" value="1"/>
</dbReference>
<keyword evidence="7 8" id="KW-0472">Membrane</keyword>
<gene>
    <name evidence="9" type="ORF">MAF45_00165</name>
</gene>
<keyword evidence="5 8" id="KW-0812">Transmembrane</keyword>
<dbReference type="InterPro" id="IPR004776">
    <property type="entry name" value="Mem_transp_PIN-like"/>
</dbReference>
<comment type="caution">
    <text evidence="9">The sequence shown here is derived from an EMBL/GenBank/DDBJ whole genome shotgun (WGS) entry which is preliminary data.</text>
</comment>
<evidence type="ECO:0000256" key="6">
    <source>
        <dbReference type="ARBA" id="ARBA00022989"/>
    </source>
</evidence>
<evidence type="ECO:0000256" key="3">
    <source>
        <dbReference type="ARBA" id="ARBA00022448"/>
    </source>
</evidence>
<dbReference type="Proteomes" id="UP001297600">
    <property type="component" value="Unassembled WGS sequence"/>
</dbReference>
<protein>
    <recommendedName>
        <fullName evidence="11">Transporter</fullName>
    </recommendedName>
</protein>
<reference evidence="9 10" key="1">
    <citation type="submission" date="2022-02" db="EMBL/GenBank/DDBJ databases">
        <title>Mesosutterella porci, a novel member of the family Sutterellaceae from pig feces.</title>
        <authorList>
            <person name="Wylensek D."/>
            <person name="Clavel T."/>
        </authorList>
    </citation>
    <scope>NUCLEOTIDE SEQUENCE [LARGE SCALE GENOMIC DNA]</scope>
    <source>
        <strain evidence="10">oilRF-744-wt-GAM-9</strain>
    </source>
</reference>
<dbReference type="Pfam" id="PF03547">
    <property type="entry name" value="Mem_trans"/>
    <property type="match status" value="1"/>
</dbReference>
<organism evidence="9 10">
    <name type="scientific">Mesosutterella porci</name>
    <dbReference type="NCBI Taxonomy" id="2915351"/>
    <lineage>
        <taxon>Bacteria</taxon>
        <taxon>Pseudomonadati</taxon>
        <taxon>Pseudomonadota</taxon>
        <taxon>Betaproteobacteria</taxon>
        <taxon>Burkholderiales</taxon>
        <taxon>Sutterellaceae</taxon>
        <taxon>Mesosutterella</taxon>
    </lineage>
</organism>
<proteinExistence type="inferred from homology"/>
<feature type="transmembrane region" description="Helical" evidence="8">
    <location>
        <begin position="262"/>
        <end position="286"/>
    </location>
</feature>
<evidence type="ECO:0000256" key="5">
    <source>
        <dbReference type="ARBA" id="ARBA00022692"/>
    </source>
</evidence>
<evidence type="ECO:0008006" key="11">
    <source>
        <dbReference type="Google" id="ProtNLM"/>
    </source>
</evidence>
<evidence type="ECO:0000256" key="7">
    <source>
        <dbReference type="ARBA" id="ARBA00023136"/>
    </source>
</evidence>
<sequence>MDETITRILTLLADSLLPITLGYFLHRWNLVSPRFTQALITFNVRVMFTILAFISFWKLKLSAELLWIPVIGLVITFAPYFAGLAMSRGLKDRPRERCAFVMSAMLGNTGTLGGLVSYLVIGPVAYAYVQVVAVLQNVLLILFCFPVCQKFHDLADSKGAVIKKRSFRELFFTWNQISVLGMLLGGVFSALSIPQPAAFDQAFSAFIHLSCWINFLPVGLLLNFEAAARFMKKAMLIIPLKFVFVPLLTWAVSSLLFSDPTIIRTMVIVASTPTAINAVLSCALYGLENNLTLASFIGTTLIFAIVLCPLFFLLWA</sequence>
<feature type="transmembrane region" description="Helical" evidence="8">
    <location>
        <begin position="236"/>
        <end position="256"/>
    </location>
</feature>
<feature type="transmembrane region" description="Helical" evidence="8">
    <location>
        <begin position="293"/>
        <end position="315"/>
    </location>
</feature>
<evidence type="ECO:0000256" key="1">
    <source>
        <dbReference type="ARBA" id="ARBA00004651"/>
    </source>
</evidence>
<keyword evidence="6 8" id="KW-1133">Transmembrane helix</keyword>
<evidence type="ECO:0000256" key="2">
    <source>
        <dbReference type="ARBA" id="ARBA00010145"/>
    </source>
</evidence>
<feature type="transmembrane region" description="Helical" evidence="8">
    <location>
        <begin position="65"/>
        <end position="86"/>
    </location>
</feature>
<feature type="transmembrane region" description="Helical" evidence="8">
    <location>
        <begin position="169"/>
        <end position="193"/>
    </location>
</feature>
<accession>A0ABS9MNC3</accession>
<keyword evidence="4" id="KW-1003">Cell membrane</keyword>
<feature type="transmembrane region" description="Helical" evidence="8">
    <location>
        <begin position="6"/>
        <end position="26"/>
    </location>
</feature>
<feature type="transmembrane region" description="Helical" evidence="8">
    <location>
        <begin position="205"/>
        <end position="224"/>
    </location>
</feature>
<feature type="transmembrane region" description="Helical" evidence="8">
    <location>
        <begin position="127"/>
        <end position="148"/>
    </location>
</feature>